<evidence type="ECO:0000256" key="3">
    <source>
        <dbReference type="ARBA" id="ARBA00023315"/>
    </source>
</evidence>
<dbReference type="HAMAP" id="MF_00689">
    <property type="entry name" value="Bpt"/>
    <property type="match status" value="1"/>
</dbReference>
<dbReference type="EC" id="2.3.2.29" evidence="4"/>
<dbReference type="RefSeq" id="WP_092495305.1">
    <property type="nucleotide sequence ID" value="NZ_FOFG01000002.1"/>
</dbReference>
<keyword evidence="2 4" id="KW-0808">Transferase</keyword>
<dbReference type="NCBIfam" id="NF002342">
    <property type="entry name" value="PRK01305.1-3"/>
    <property type="match status" value="1"/>
</dbReference>
<gene>
    <name evidence="4" type="primary">bpt</name>
    <name evidence="7" type="ORF">SAMN05216548_102127</name>
</gene>
<dbReference type="GO" id="GO:0005737">
    <property type="term" value="C:cytoplasm"/>
    <property type="evidence" value="ECO:0007669"/>
    <property type="project" value="UniProtKB-SubCell"/>
</dbReference>
<evidence type="ECO:0000256" key="4">
    <source>
        <dbReference type="HAMAP-Rule" id="MF_00689"/>
    </source>
</evidence>
<dbReference type="PIRSF" id="PIRSF037208">
    <property type="entry name" value="ATE_pro_prd"/>
    <property type="match status" value="1"/>
</dbReference>
<dbReference type="NCBIfam" id="NF002343">
    <property type="entry name" value="PRK01305.1-4"/>
    <property type="match status" value="1"/>
</dbReference>
<dbReference type="Proteomes" id="UP000199647">
    <property type="component" value="Unassembled WGS sequence"/>
</dbReference>
<dbReference type="EMBL" id="FOFG01000002">
    <property type="protein sequence ID" value="SEP99439.1"/>
    <property type="molecule type" value="Genomic_DNA"/>
</dbReference>
<keyword evidence="1 4" id="KW-0963">Cytoplasm</keyword>
<dbReference type="OrthoDB" id="9782022at2"/>
<keyword evidence="3 4" id="KW-0012">Acyltransferase</keyword>
<dbReference type="NCBIfam" id="NF002346">
    <property type="entry name" value="PRK01305.2-3"/>
    <property type="match status" value="1"/>
</dbReference>
<comment type="function">
    <text evidence="4">Functions in the N-end rule pathway of protein degradation where it conjugates Leu from its aminoacyl-tRNA to the N-termini of proteins containing an N-terminal aspartate or glutamate.</text>
</comment>
<dbReference type="GO" id="GO:0004057">
    <property type="term" value="F:arginyl-tRNA--protein transferase activity"/>
    <property type="evidence" value="ECO:0007669"/>
    <property type="project" value="InterPro"/>
</dbReference>
<comment type="catalytic activity">
    <reaction evidence="4">
        <text>N-terminal L-aspartyl-[protein] + L-leucyl-tRNA(Leu) = N-terminal L-leucyl-L-aspartyl-[protein] + tRNA(Leu) + H(+)</text>
        <dbReference type="Rhea" id="RHEA:50420"/>
        <dbReference type="Rhea" id="RHEA-COMP:9613"/>
        <dbReference type="Rhea" id="RHEA-COMP:9622"/>
        <dbReference type="Rhea" id="RHEA-COMP:12669"/>
        <dbReference type="Rhea" id="RHEA-COMP:12674"/>
        <dbReference type="ChEBI" id="CHEBI:15378"/>
        <dbReference type="ChEBI" id="CHEBI:64720"/>
        <dbReference type="ChEBI" id="CHEBI:78442"/>
        <dbReference type="ChEBI" id="CHEBI:78494"/>
        <dbReference type="ChEBI" id="CHEBI:133042"/>
        <dbReference type="EC" id="2.3.2.29"/>
    </reaction>
</comment>
<organism evidence="7 8">
    <name type="scientific">Faunimonas pinastri</name>
    <dbReference type="NCBI Taxonomy" id="1855383"/>
    <lineage>
        <taxon>Bacteria</taxon>
        <taxon>Pseudomonadati</taxon>
        <taxon>Pseudomonadota</taxon>
        <taxon>Alphaproteobacteria</taxon>
        <taxon>Hyphomicrobiales</taxon>
        <taxon>Afifellaceae</taxon>
        <taxon>Faunimonas</taxon>
    </lineage>
</organism>
<dbReference type="GO" id="GO:0008914">
    <property type="term" value="F:leucyl-tRNA--protein transferase activity"/>
    <property type="evidence" value="ECO:0007669"/>
    <property type="project" value="UniProtKB-UniRule"/>
</dbReference>
<comment type="subcellular location">
    <subcellularLocation>
        <location evidence="4">Cytoplasm</location>
    </subcellularLocation>
</comment>
<dbReference type="Pfam" id="PF04377">
    <property type="entry name" value="ATE_C"/>
    <property type="match status" value="1"/>
</dbReference>
<proteinExistence type="inferred from homology"/>
<dbReference type="InterPro" id="IPR007472">
    <property type="entry name" value="N-end_Aminoacyl_Trfase_C"/>
</dbReference>
<dbReference type="SUPFAM" id="SSF55729">
    <property type="entry name" value="Acyl-CoA N-acyltransferases (Nat)"/>
    <property type="match status" value="1"/>
</dbReference>
<name>A0A1H9CE54_9HYPH</name>
<comment type="similarity">
    <text evidence="4">Belongs to the R-transferase family. Bpt subfamily.</text>
</comment>
<reference evidence="7 8" key="1">
    <citation type="submission" date="2016-10" db="EMBL/GenBank/DDBJ databases">
        <authorList>
            <person name="de Groot N.N."/>
        </authorList>
    </citation>
    <scope>NUCLEOTIDE SEQUENCE [LARGE SCALE GENOMIC DNA]</scope>
    <source>
        <strain evidence="7 8">A52C2</strain>
    </source>
</reference>
<evidence type="ECO:0000313" key="8">
    <source>
        <dbReference type="Proteomes" id="UP000199647"/>
    </source>
</evidence>
<keyword evidence="8" id="KW-1185">Reference proteome</keyword>
<evidence type="ECO:0000313" key="7">
    <source>
        <dbReference type="EMBL" id="SEP99439.1"/>
    </source>
</evidence>
<dbReference type="PANTHER" id="PTHR21367:SF1">
    <property type="entry name" value="ARGINYL-TRNA--PROTEIN TRANSFERASE 1"/>
    <property type="match status" value="1"/>
</dbReference>
<comment type="catalytic activity">
    <reaction evidence="4">
        <text>N-terminal L-glutamyl-[protein] + L-leucyl-tRNA(Leu) = N-terminal L-leucyl-L-glutamyl-[protein] + tRNA(Leu) + H(+)</text>
        <dbReference type="Rhea" id="RHEA:50412"/>
        <dbReference type="Rhea" id="RHEA-COMP:9613"/>
        <dbReference type="Rhea" id="RHEA-COMP:9622"/>
        <dbReference type="Rhea" id="RHEA-COMP:12664"/>
        <dbReference type="Rhea" id="RHEA-COMP:12668"/>
        <dbReference type="ChEBI" id="CHEBI:15378"/>
        <dbReference type="ChEBI" id="CHEBI:64721"/>
        <dbReference type="ChEBI" id="CHEBI:78442"/>
        <dbReference type="ChEBI" id="CHEBI:78494"/>
        <dbReference type="ChEBI" id="CHEBI:133041"/>
        <dbReference type="EC" id="2.3.2.29"/>
    </reaction>
</comment>
<dbReference type="InterPro" id="IPR007471">
    <property type="entry name" value="N-end_Aminoacyl_Trfase_N"/>
</dbReference>
<accession>A0A1H9CE54</accession>
<dbReference type="STRING" id="1855383.SAMN05216548_102127"/>
<dbReference type="InterPro" id="IPR016181">
    <property type="entry name" value="Acyl_CoA_acyltransferase"/>
</dbReference>
<dbReference type="InterPro" id="IPR030700">
    <property type="entry name" value="N-end_Aminoacyl_Trfase"/>
</dbReference>
<evidence type="ECO:0000259" key="5">
    <source>
        <dbReference type="Pfam" id="PF04376"/>
    </source>
</evidence>
<feature type="domain" description="N-end rule aminoacyl transferase C-terminal" evidence="6">
    <location>
        <begin position="107"/>
        <end position="239"/>
    </location>
</feature>
<dbReference type="Pfam" id="PF04376">
    <property type="entry name" value="ATE_N"/>
    <property type="match status" value="1"/>
</dbReference>
<feature type="domain" description="N-end aminoacyl transferase N-terminal" evidence="5">
    <location>
        <begin position="18"/>
        <end position="87"/>
    </location>
</feature>
<protein>
    <recommendedName>
        <fullName evidence="4">Aspartate/glutamate leucyltransferase</fullName>
        <ecNumber evidence="4">2.3.2.29</ecNumber>
    </recommendedName>
</protein>
<evidence type="ECO:0000256" key="2">
    <source>
        <dbReference type="ARBA" id="ARBA00022679"/>
    </source>
</evidence>
<dbReference type="AlphaFoldDB" id="A0A1H9CE54"/>
<evidence type="ECO:0000256" key="1">
    <source>
        <dbReference type="ARBA" id="ARBA00022490"/>
    </source>
</evidence>
<dbReference type="PANTHER" id="PTHR21367">
    <property type="entry name" value="ARGININE-TRNA-PROTEIN TRANSFERASE 1"/>
    <property type="match status" value="1"/>
</dbReference>
<evidence type="ECO:0000259" key="6">
    <source>
        <dbReference type="Pfam" id="PF04377"/>
    </source>
</evidence>
<dbReference type="GO" id="GO:0071596">
    <property type="term" value="P:ubiquitin-dependent protein catabolic process via the N-end rule pathway"/>
    <property type="evidence" value="ECO:0007669"/>
    <property type="project" value="InterPro"/>
</dbReference>
<sequence length="248" mass="28026">MTKVTQDHHQFYLTAPTPCPYLPGLKERKVFTHLVGSHAGALNEVLSQGGFRRSQSIAYRPACDGCSACISVRIVVDEFKPSQNMRRVLRHNTDLVGRHRAAEASSEQYSLFRHYLESRHAEGGMAQMSVLDYALMVEDSHVETMLVEYRRRGPDSAFSEKSDGDLVGCALTDVLSDGLSMVYSFYDPGETARSMGTLMILEHVERARRMGKPYVYLGYWVDGSGKMGYKARFLPQERLLPQGWTRFD</sequence>
<dbReference type="InterPro" id="IPR017138">
    <property type="entry name" value="Asp_Glu_LeuTrfase"/>
</dbReference>